<dbReference type="RefSeq" id="WP_030557411.1">
    <property type="nucleotide sequence ID" value="NZ_BMUB01000001.1"/>
</dbReference>
<reference evidence="4 5" key="2">
    <citation type="submission" date="2014-07" db="EMBL/GenBank/DDBJ databases">
        <authorList>
            <person name="Zhang J.E."/>
            <person name="Yang H."/>
            <person name="Guo J."/>
            <person name="Deng Z."/>
            <person name="Luo H."/>
            <person name="Luo M."/>
            <person name="Zhao B."/>
        </authorList>
    </citation>
    <scope>NUCLEOTIDE SEQUENCE [LARGE SCALE GENOMIC DNA]</scope>
    <source>
        <strain evidence="4">ATCC 10762</strain>
        <strain evidence="5">ATCC 10762 / DSM 40127 / CCM 3239 / JCM 4008 / LMG 5968 / NBRC 12843 / NCIMB 8234 / A-377</strain>
    </source>
</reference>
<dbReference type="EMBL" id="JPRF03000045">
    <property type="protein sequence ID" value="OEV34484.1"/>
    <property type="molecule type" value="Genomic_DNA"/>
</dbReference>
<accession>A0A1E7N1C9</accession>
<gene>
    <name evidence="3" type="ORF">GCM10010502_04480</name>
    <name evidence="4" type="ORF">HS99_0035380</name>
</gene>
<dbReference type="GO" id="GO:0004497">
    <property type="term" value="F:monooxygenase activity"/>
    <property type="evidence" value="ECO:0007669"/>
    <property type="project" value="UniProtKB-KW"/>
</dbReference>
<dbReference type="GO" id="GO:0005506">
    <property type="term" value="F:iron ion binding"/>
    <property type="evidence" value="ECO:0007669"/>
    <property type="project" value="InterPro"/>
</dbReference>
<keyword evidence="2" id="KW-0560">Oxidoreductase</keyword>
<dbReference type="InterPro" id="IPR036396">
    <property type="entry name" value="Cyt_P450_sf"/>
</dbReference>
<dbReference type="InterPro" id="IPR002397">
    <property type="entry name" value="Cyt_P450_B"/>
</dbReference>
<dbReference type="Gene3D" id="1.10.630.10">
    <property type="entry name" value="Cytochrome P450"/>
    <property type="match status" value="1"/>
</dbReference>
<dbReference type="EMBL" id="BMUB01000001">
    <property type="protein sequence ID" value="GGU57106.1"/>
    <property type="molecule type" value="Genomic_DNA"/>
</dbReference>
<comment type="similarity">
    <text evidence="1 2">Belongs to the cytochrome P450 family.</text>
</comment>
<dbReference type="SUPFAM" id="SSF48264">
    <property type="entry name" value="Cytochrome P450"/>
    <property type="match status" value="1"/>
</dbReference>
<organism evidence="4 5">
    <name type="scientific">Kitasatospora aureofaciens</name>
    <name type="common">Streptomyces aureofaciens</name>
    <dbReference type="NCBI Taxonomy" id="1894"/>
    <lineage>
        <taxon>Bacteria</taxon>
        <taxon>Bacillati</taxon>
        <taxon>Actinomycetota</taxon>
        <taxon>Actinomycetes</taxon>
        <taxon>Kitasatosporales</taxon>
        <taxon>Streptomycetaceae</taxon>
        <taxon>Kitasatospora</taxon>
    </lineage>
</organism>
<dbReference type="OrthoDB" id="5006855at2"/>
<dbReference type="Proteomes" id="UP000037395">
    <property type="component" value="Unassembled WGS sequence"/>
</dbReference>
<dbReference type="GeneID" id="97483637"/>
<dbReference type="AlphaFoldDB" id="A0A1E7N1C9"/>
<evidence type="ECO:0000313" key="5">
    <source>
        <dbReference type="Proteomes" id="UP000037395"/>
    </source>
</evidence>
<dbReference type="CDD" id="cd11036">
    <property type="entry name" value="AknT-like"/>
    <property type="match status" value="1"/>
</dbReference>
<dbReference type="GO" id="GO:0020037">
    <property type="term" value="F:heme binding"/>
    <property type="evidence" value="ECO:0007669"/>
    <property type="project" value="InterPro"/>
</dbReference>
<evidence type="ECO:0000256" key="2">
    <source>
        <dbReference type="RuleBase" id="RU000461"/>
    </source>
</evidence>
<proteinExistence type="inferred from homology"/>
<sequence length="374" mass="38905">MQTPTNPVEAVRHPDPYPYYARLTAERPFGWDERLQAWVAADAASVTAALSAAELRVRPPGEPVPTGLLGTAAGAVFGDLVRMTDGPDQQRLKQVVLDALGEAEPAEAGKLAAERTRQSLERAGGPGFEELMFQVPARVVAALCGLDAGLEPEAARLVGDFVQCIPAGATAEQQRAAAEAAARLRELLGPGLTGAEPTGLLAALVRAAGRRDWPRTAPLLANAVGFLSQTYDATAGLIGNSLLALREQPAGDLAALAREVARHDAPIQNTRRFAAEPWRFGAATVQPGQAVLVVLAAANRDPAANPDPHAFDPARPAPSCFTFGAGPHRCPGADLAVAITAGVLDELLAHGFEAAALPAGPSYRALANARIPLL</sequence>
<name>A0A1E7N1C9_KITAU</name>
<evidence type="ECO:0000313" key="3">
    <source>
        <dbReference type="EMBL" id="GGU57106.1"/>
    </source>
</evidence>
<reference evidence="5" key="4">
    <citation type="submission" date="2016-08" db="EMBL/GenBank/DDBJ databases">
        <title>Sequencing, assembly and comparative genomics of S. aureofaciens ATCC 10762.</title>
        <authorList>
            <person name="Gradnigo J.S."/>
            <person name="Johnson N."/>
            <person name="Somerville G.A."/>
        </authorList>
    </citation>
    <scope>NUCLEOTIDE SEQUENCE [LARGE SCALE GENOMIC DNA]</scope>
    <source>
        <strain evidence="5">ATCC 10762 / DSM 40127 / CCM 3239 / JCM 4008 / LMG 5968 / NBRC 12843 / NCIMB 8234 / A-377</strain>
    </source>
</reference>
<keyword evidence="2" id="KW-0503">Monooxygenase</keyword>
<evidence type="ECO:0000256" key="1">
    <source>
        <dbReference type="ARBA" id="ARBA00010617"/>
    </source>
</evidence>
<dbReference type="PROSITE" id="PS00086">
    <property type="entry name" value="CYTOCHROME_P450"/>
    <property type="match status" value="1"/>
</dbReference>
<reference evidence="3" key="1">
    <citation type="journal article" date="2014" name="Int. J. Syst. Evol. Microbiol.">
        <title>Complete genome sequence of Corynebacterium casei LMG S-19264T (=DSM 44701T), isolated from a smear-ripened cheese.</title>
        <authorList>
            <consortium name="US DOE Joint Genome Institute (JGI-PGF)"/>
            <person name="Walter F."/>
            <person name="Albersmeier A."/>
            <person name="Kalinowski J."/>
            <person name="Ruckert C."/>
        </authorList>
    </citation>
    <scope>NUCLEOTIDE SEQUENCE</scope>
    <source>
        <strain evidence="3">JCM 4434</strain>
    </source>
</reference>
<protein>
    <submittedName>
        <fullName evidence="3">Cytochrome p450 oxidoreductase</fullName>
    </submittedName>
</protein>
<dbReference type="PANTHER" id="PTHR46696">
    <property type="entry name" value="P450, PUTATIVE (EUROFUNG)-RELATED"/>
    <property type="match status" value="1"/>
</dbReference>
<dbReference type="Proteomes" id="UP000610124">
    <property type="component" value="Unassembled WGS sequence"/>
</dbReference>
<dbReference type="PANTHER" id="PTHR46696:SF1">
    <property type="entry name" value="CYTOCHROME P450 YJIB-RELATED"/>
    <property type="match status" value="1"/>
</dbReference>
<dbReference type="GO" id="GO:0016705">
    <property type="term" value="F:oxidoreductase activity, acting on paired donors, with incorporation or reduction of molecular oxygen"/>
    <property type="evidence" value="ECO:0007669"/>
    <property type="project" value="InterPro"/>
</dbReference>
<reference evidence="3" key="5">
    <citation type="submission" date="2020-09" db="EMBL/GenBank/DDBJ databases">
        <authorList>
            <person name="Sun Q."/>
            <person name="Ohkuma M."/>
        </authorList>
    </citation>
    <scope>NUCLEOTIDE SEQUENCE</scope>
    <source>
        <strain evidence="3">JCM 4434</strain>
    </source>
</reference>
<keyword evidence="2" id="KW-0408">Iron</keyword>
<dbReference type="InterPro" id="IPR001128">
    <property type="entry name" value="Cyt_P450"/>
</dbReference>
<accession>A0A8H9LND4</accession>
<comment type="caution">
    <text evidence="4">The sequence shown here is derived from an EMBL/GenBank/DDBJ whole genome shotgun (WGS) entry which is preliminary data.</text>
</comment>
<keyword evidence="2" id="KW-0349">Heme</keyword>
<dbReference type="PRINTS" id="PR00359">
    <property type="entry name" value="BP450"/>
</dbReference>
<keyword evidence="2" id="KW-0479">Metal-binding</keyword>
<dbReference type="Pfam" id="PF00067">
    <property type="entry name" value="p450"/>
    <property type="match status" value="1"/>
</dbReference>
<evidence type="ECO:0000313" key="4">
    <source>
        <dbReference type="EMBL" id="OEV34484.1"/>
    </source>
</evidence>
<dbReference type="InterPro" id="IPR017972">
    <property type="entry name" value="Cyt_P450_CS"/>
</dbReference>
<reference evidence="4" key="3">
    <citation type="submission" date="2016-08" db="EMBL/GenBank/DDBJ databases">
        <title>Sequencing, Assembly and Comparative Genomics of S. aureofaciens ATCC 10762.</title>
        <authorList>
            <person name="Gradnigo J.S."/>
            <person name="Johnson N."/>
            <person name="Somerville G.A."/>
        </authorList>
    </citation>
    <scope>NUCLEOTIDE SEQUENCE [LARGE SCALE GENOMIC DNA]</scope>
    <source>
        <strain evidence="4">ATCC 10762</strain>
    </source>
</reference>
<keyword evidence="5" id="KW-1185">Reference proteome</keyword>